<sequence length="145" mass="16790">MKKIKLEQLDRKLPFETPEGYFDKLPSMVQTRLHEHIDEKETKFTIGWSWRRTAIVGAAASVVGALLWVTYPQKQLSLSEESLSQVSDQEIYNYLKDTQITQQEMGEQTSLNELYSNEDVLLQQLNVDDEALRKAIQEADIEENI</sequence>
<dbReference type="EMBL" id="JACIBY010000001">
    <property type="protein sequence ID" value="MBB3836677.1"/>
    <property type="molecule type" value="Genomic_DNA"/>
</dbReference>
<reference evidence="1 2" key="1">
    <citation type="submission" date="2020-08" db="EMBL/GenBank/DDBJ databases">
        <title>Genomic Encyclopedia of Type Strains, Phase IV (KMG-IV): sequencing the most valuable type-strain genomes for metagenomic binning, comparative biology and taxonomic classification.</title>
        <authorList>
            <person name="Goeker M."/>
        </authorList>
    </citation>
    <scope>NUCLEOTIDE SEQUENCE [LARGE SCALE GENOMIC DNA]</scope>
    <source>
        <strain evidence="1 2">DSM 17976</strain>
    </source>
</reference>
<dbReference type="AlphaFoldDB" id="A0A7W5ZG08"/>
<accession>A0A7W5ZG08</accession>
<name>A0A7W5ZG08_9BACT</name>
<organism evidence="1 2">
    <name type="scientific">Runella defluvii</name>
    <dbReference type="NCBI Taxonomy" id="370973"/>
    <lineage>
        <taxon>Bacteria</taxon>
        <taxon>Pseudomonadati</taxon>
        <taxon>Bacteroidota</taxon>
        <taxon>Cytophagia</taxon>
        <taxon>Cytophagales</taxon>
        <taxon>Spirosomataceae</taxon>
        <taxon>Runella</taxon>
    </lineage>
</organism>
<dbReference type="Proteomes" id="UP000541352">
    <property type="component" value="Unassembled WGS sequence"/>
</dbReference>
<gene>
    <name evidence="1" type="ORF">FHS57_000659</name>
</gene>
<dbReference type="RefSeq" id="WP_183971443.1">
    <property type="nucleotide sequence ID" value="NZ_JACIBY010000001.1"/>
</dbReference>
<evidence type="ECO:0000313" key="2">
    <source>
        <dbReference type="Proteomes" id="UP000541352"/>
    </source>
</evidence>
<comment type="caution">
    <text evidence="1">The sequence shown here is derived from an EMBL/GenBank/DDBJ whole genome shotgun (WGS) entry which is preliminary data.</text>
</comment>
<protein>
    <submittedName>
        <fullName evidence="1">Uncharacterized protein</fullName>
    </submittedName>
</protein>
<proteinExistence type="predicted"/>
<evidence type="ECO:0000313" key="1">
    <source>
        <dbReference type="EMBL" id="MBB3836677.1"/>
    </source>
</evidence>
<keyword evidence="2" id="KW-1185">Reference proteome</keyword>